<evidence type="ECO:0000256" key="6">
    <source>
        <dbReference type="ARBA" id="ARBA00022692"/>
    </source>
</evidence>
<reference evidence="12 13" key="1">
    <citation type="submission" date="2014-04" db="EMBL/GenBank/DDBJ databases">
        <title>Draft genome sequence of Pantoea beijingensis strain LMG 27579, an emerging pathogen to Pleurotus eryngii with potential industrial application.</title>
        <authorList>
            <person name="Xu F."/>
            <person name="Liu Y."/>
            <person name="Wang S."/>
            <person name="Yin Y."/>
            <person name="Ma Y."/>
            <person name="Zhao S."/>
            <person name="Rong C."/>
        </authorList>
    </citation>
    <scope>NUCLEOTIDE SEQUENCE [LARGE SCALE GENOMIC DNA]</scope>
    <source>
        <strain evidence="12 13">LMG 27579</strain>
    </source>
</reference>
<dbReference type="EMBL" id="JMEE01000001">
    <property type="protein sequence ID" value="RWR03430.1"/>
    <property type="molecule type" value="Genomic_DNA"/>
</dbReference>
<dbReference type="InterPro" id="IPR043142">
    <property type="entry name" value="PapC-like_C_sf"/>
</dbReference>
<organism evidence="12 13">
    <name type="scientific">[Pantoea] beijingensis</name>
    <dbReference type="NCBI Taxonomy" id="1324864"/>
    <lineage>
        <taxon>Bacteria</taxon>
        <taxon>Pseudomonadati</taxon>
        <taxon>Pseudomonadota</taxon>
        <taxon>Gammaproteobacteria</taxon>
        <taxon>Enterobacterales</taxon>
        <taxon>Erwiniaceae</taxon>
        <taxon>Erwinia</taxon>
    </lineage>
</organism>
<dbReference type="InterPro" id="IPR042186">
    <property type="entry name" value="FimD_plug_dom"/>
</dbReference>
<keyword evidence="6" id="KW-0812">Transmembrane</keyword>
<dbReference type="Proteomes" id="UP000288794">
    <property type="component" value="Unassembled WGS sequence"/>
</dbReference>
<evidence type="ECO:0000259" key="10">
    <source>
        <dbReference type="Pfam" id="PF13953"/>
    </source>
</evidence>
<sequence length="867" mass="93636">MLGVVTLCFLSGVARSELWVPEGVIANENLADLSAFNVSEGQLPGTYAVAIYLNGEVIGNRDIAFMPAKNAVTTDEAPLPTGRKTPFVAPHAGAIRDNTGLVPCLTRQDMQDFGLRLEKFPVLAAVSQGACLVPGNEIPDAFTEFDFGQMRLNISIPQADLSARARGDISPDRWDNGINAALLNYSVSGGERTGRYGRSSDYILHLDSGLNIEAWRLRDGRTLSYQNSRRYHVSEWQHSNTYLERAIPPFRSNLTLGDSRTENDVFDSLGFRGARLATDEEMFPDSLHGFAPVIRGMANSSAEVTVRQGGYVVYQTPVPAGPFVIRDLWAIGTSGDLEVTVKEADGSRKVFTVPYSTLPVLVREGYKKYGLTVGQLRSSSEHYQTPLFVQGELKWGLTGGVTAYGGMQLSARYQAAAAGVGINLAQVGAVSADVTHADSMLADGSHHRGQSARFLYSWRLKATDTTFNLVGYRYSTQGFHTLDETALKGMRGWLYADDRQDGGSRPVSSSYNDYYNLYSARKGRLEATVTQKISRLGSLYLTGVRENYWSGRNASASWQAGISGYVGRISYNLGGRYQQSDQHPHADKSASLFLSVPLEGLFSGQRRATGGMLNASFSLNEDNSGSVSQQTGLNGTALEEQRLGWSLSQGHSRAGRESGNVSLTYRGGKGTANMGYSYSDHYHSMDVGFNGGAILHGGGLTLGQSFYDGAALVAAKGGKGTKVSNTSGVKLDKRGYALVPWVMPYRENSLSLDVTSMPDDLDSDGASQTVIPSRGAVVRTEFMTKQGVRVLMTLLHNGKYLPFGTVVTGGTASGITGDDGQVYLSGLPPAGELKAKWGRTSAEQCSVTYQLPTHAKVSVVQLTENCR</sequence>
<dbReference type="SUPFAM" id="SSF141729">
    <property type="entry name" value="FimD N-terminal domain-like"/>
    <property type="match status" value="1"/>
</dbReference>
<dbReference type="GO" id="GO:0009297">
    <property type="term" value="P:pilus assembly"/>
    <property type="evidence" value="ECO:0007669"/>
    <property type="project" value="InterPro"/>
</dbReference>
<feature type="domain" description="PapC N-terminal" evidence="11">
    <location>
        <begin position="28"/>
        <end position="188"/>
    </location>
</feature>
<keyword evidence="9" id="KW-0998">Cell outer membrane</keyword>
<dbReference type="GO" id="GO:0015473">
    <property type="term" value="F:fimbrial usher porin activity"/>
    <property type="evidence" value="ECO:0007669"/>
    <property type="project" value="InterPro"/>
</dbReference>
<comment type="similarity">
    <text evidence="2">Belongs to the fimbrial export usher family.</text>
</comment>
<comment type="caution">
    <text evidence="12">The sequence shown here is derived from an EMBL/GenBank/DDBJ whole genome shotgun (WGS) entry which is preliminary data.</text>
</comment>
<dbReference type="Gene3D" id="2.60.40.3110">
    <property type="match status" value="1"/>
</dbReference>
<dbReference type="Pfam" id="PF13954">
    <property type="entry name" value="PapC_N"/>
    <property type="match status" value="1"/>
</dbReference>
<accession>A0A443IHC5</accession>
<evidence type="ECO:0000256" key="7">
    <source>
        <dbReference type="ARBA" id="ARBA00022729"/>
    </source>
</evidence>
<dbReference type="FunFam" id="2.60.40.3110:FF:000001">
    <property type="entry name" value="Putative fimbrial outer membrane usher"/>
    <property type="match status" value="1"/>
</dbReference>
<dbReference type="Gene3D" id="2.60.40.2070">
    <property type="match status" value="1"/>
</dbReference>
<dbReference type="PANTHER" id="PTHR30451:SF21">
    <property type="entry name" value="FIMBRIAL USHER DOMAIN-CONTAINING PROTEIN YDET-RELATED"/>
    <property type="match status" value="1"/>
</dbReference>
<keyword evidence="8" id="KW-0472">Membrane</keyword>
<dbReference type="Pfam" id="PF00577">
    <property type="entry name" value="Usher"/>
    <property type="match status" value="1"/>
</dbReference>
<proteinExistence type="inferred from homology"/>
<evidence type="ECO:0000256" key="1">
    <source>
        <dbReference type="ARBA" id="ARBA00004571"/>
    </source>
</evidence>
<gene>
    <name evidence="12" type="ORF">ED28_00135</name>
</gene>
<evidence type="ECO:0000256" key="3">
    <source>
        <dbReference type="ARBA" id="ARBA00022448"/>
    </source>
</evidence>
<dbReference type="InterPro" id="IPR025949">
    <property type="entry name" value="PapC-like_C"/>
</dbReference>
<comment type="subcellular location">
    <subcellularLocation>
        <location evidence="1">Cell outer membrane</location>
        <topology evidence="1">Multi-pass membrane protein</topology>
    </subcellularLocation>
</comment>
<evidence type="ECO:0000259" key="11">
    <source>
        <dbReference type="Pfam" id="PF13954"/>
    </source>
</evidence>
<evidence type="ECO:0000313" key="12">
    <source>
        <dbReference type="EMBL" id="RWR03430.1"/>
    </source>
</evidence>
<evidence type="ECO:0000256" key="9">
    <source>
        <dbReference type="ARBA" id="ARBA00023237"/>
    </source>
</evidence>
<keyword evidence="3" id="KW-0813">Transport</keyword>
<evidence type="ECO:0000313" key="13">
    <source>
        <dbReference type="Proteomes" id="UP000288794"/>
    </source>
</evidence>
<keyword evidence="5" id="KW-1029">Fimbrium biogenesis</keyword>
<dbReference type="InterPro" id="IPR037224">
    <property type="entry name" value="PapC_N_sf"/>
</dbReference>
<dbReference type="PANTHER" id="PTHR30451">
    <property type="entry name" value="OUTER MEMBRANE USHER PROTEIN"/>
    <property type="match status" value="1"/>
</dbReference>
<dbReference type="Gene3D" id="2.60.40.2610">
    <property type="entry name" value="Outer membrane usher protein FimD, plug domain"/>
    <property type="match status" value="1"/>
</dbReference>
<dbReference type="InterPro" id="IPR025885">
    <property type="entry name" value="PapC_N"/>
</dbReference>
<dbReference type="InterPro" id="IPR000015">
    <property type="entry name" value="Fimb_usher"/>
</dbReference>
<keyword evidence="13" id="KW-1185">Reference proteome</keyword>
<evidence type="ECO:0000256" key="5">
    <source>
        <dbReference type="ARBA" id="ARBA00022558"/>
    </source>
</evidence>
<evidence type="ECO:0000256" key="2">
    <source>
        <dbReference type="ARBA" id="ARBA00008064"/>
    </source>
</evidence>
<evidence type="ECO:0000256" key="8">
    <source>
        <dbReference type="ARBA" id="ARBA00023136"/>
    </source>
</evidence>
<keyword evidence="7" id="KW-0732">Signal</keyword>
<keyword evidence="4" id="KW-1134">Transmembrane beta strand</keyword>
<name>A0A443IHC5_9GAMM</name>
<evidence type="ECO:0000256" key="4">
    <source>
        <dbReference type="ARBA" id="ARBA00022452"/>
    </source>
</evidence>
<feature type="domain" description="PapC-like C-terminal" evidence="10">
    <location>
        <begin position="791"/>
        <end position="852"/>
    </location>
</feature>
<dbReference type="Gene3D" id="3.10.20.410">
    <property type="match status" value="1"/>
</dbReference>
<protein>
    <submittedName>
        <fullName evidence="12">Uncharacterized protein</fullName>
    </submittedName>
</protein>
<dbReference type="Pfam" id="PF13953">
    <property type="entry name" value="PapC_C"/>
    <property type="match status" value="1"/>
</dbReference>
<dbReference type="AlphaFoldDB" id="A0A443IHC5"/>
<dbReference type="GO" id="GO:0009279">
    <property type="term" value="C:cell outer membrane"/>
    <property type="evidence" value="ECO:0007669"/>
    <property type="project" value="UniProtKB-SubCell"/>
</dbReference>